<name>A0A9D1M8N0_9BACT</name>
<organism evidence="8 9">
    <name type="scientific">Candidatus Gallibacteroides avistercoris</name>
    <dbReference type="NCBI Taxonomy" id="2840833"/>
    <lineage>
        <taxon>Bacteria</taxon>
        <taxon>Pseudomonadati</taxon>
        <taxon>Bacteroidota</taxon>
        <taxon>Bacteroidia</taxon>
        <taxon>Bacteroidales</taxon>
        <taxon>Bacteroidaceae</taxon>
        <taxon>Bacteroidaceae incertae sedis</taxon>
        <taxon>Candidatus Gallibacteroides</taxon>
    </lineage>
</organism>
<feature type="transmembrane region" description="Helical" evidence="6">
    <location>
        <begin position="190"/>
        <end position="215"/>
    </location>
</feature>
<dbReference type="InterPro" id="IPR051449">
    <property type="entry name" value="ABC-2_transporter_component"/>
</dbReference>
<dbReference type="EMBL" id="DVNA01000196">
    <property type="protein sequence ID" value="HIU55855.1"/>
    <property type="molecule type" value="Genomic_DNA"/>
</dbReference>
<dbReference type="GO" id="GO:0005886">
    <property type="term" value="C:plasma membrane"/>
    <property type="evidence" value="ECO:0007669"/>
    <property type="project" value="UniProtKB-SubCell"/>
</dbReference>
<comment type="subcellular location">
    <subcellularLocation>
        <location evidence="1">Cell membrane</location>
        <topology evidence="1">Multi-pass membrane protein</topology>
    </subcellularLocation>
</comment>
<keyword evidence="5 6" id="KW-0472">Membrane</keyword>
<dbReference type="InterPro" id="IPR013525">
    <property type="entry name" value="ABC2_TM"/>
</dbReference>
<feature type="transmembrane region" description="Helical" evidence="6">
    <location>
        <begin position="273"/>
        <end position="293"/>
    </location>
</feature>
<gene>
    <name evidence="8" type="ORF">IAB03_08645</name>
</gene>
<feature type="domain" description="ABC-2 type transporter transmembrane" evidence="7">
    <location>
        <begin position="29"/>
        <end position="375"/>
    </location>
</feature>
<evidence type="ECO:0000256" key="2">
    <source>
        <dbReference type="ARBA" id="ARBA00022475"/>
    </source>
</evidence>
<feature type="transmembrane region" description="Helical" evidence="6">
    <location>
        <begin position="248"/>
        <end position="267"/>
    </location>
</feature>
<keyword evidence="4 6" id="KW-1133">Transmembrane helix</keyword>
<keyword evidence="2" id="KW-1003">Cell membrane</keyword>
<reference evidence="8" key="2">
    <citation type="journal article" date="2021" name="PeerJ">
        <title>Extensive microbial diversity within the chicken gut microbiome revealed by metagenomics and culture.</title>
        <authorList>
            <person name="Gilroy R."/>
            <person name="Ravi A."/>
            <person name="Getino M."/>
            <person name="Pursley I."/>
            <person name="Horton D.L."/>
            <person name="Alikhan N.F."/>
            <person name="Baker D."/>
            <person name="Gharbi K."/>
            <person name="Hall N."/>
            <person name="Watson M."/>
            <person name="Adriaenssens E.M."/>
            <person name="Foster-Nyarko E."/>
            <person name="Jarju S."/>
            <person name="Secka A."/>
            <person name="Antonio M."/>
            <person name="Oren A."/>
            <person name="Chaudhuri R.R."/>
            <person name="La Ragione R."/>
            <person name="Hildebrand F."/>
            <person name="Pallen M.J."/>
        </authorList>
    </citation>
    <scope>NUCLEOTIDE SEQUENCE</scope>
    <source>
        <strain evidence="8">CHK158-818</strain>
    </source>
</reference>
<keyword evidence="3 6" id="KW-0812">Transmembrane</keyword>
<evidence type="ECO:0000313" key="9">
    <source>
        <dbReference type="Proteomes" id="UP000824112"/>
    </source>
</evidence>
<dbReference type="PANTHER" id="PTHR30294:SF47">
    <property type="entry name" value="INNER MEMBRANE TRANSPORT PERMEASE YHHJ"/>
    <property type="match status" value="1"/>
</dbReference>
<evidence type="ECO:0000256" key="3">
    <source>
        <dbReference type="ARBA" id="ARBA00022692"/>
    </source>
</evidence>
<dbReference type="PANTHER" id="PTHR30294">
    <property type="entry name" value="MEMBRANE COMPONENT OF ABC TRANSPORTER YHHJ-RELATED"/>
    <property type="match status" value="1"/>
</dbReference>
<comment type="caution">
    <text evidence="8">The sequence shown here is derived from an EMBL/GenBank/DDBJ whole genome shotgun (WGS) entry which is preliminary data.</text>
</comment>
<feature type="transmembrane region" description="Helical" evidence="6">
    <location>
        <begin position="363"/>
        <end position="379"/>
    </location>
</feature>
<evidence type="ECO:0000256" key="1">
    <source>
        <dbReference type="ARBA" id="ARBA00004651"/>
    </source>
</evidence>
<reference evidence="8" key="1">
    <citation type="submission" date="2020-10" db="EMBL/GenBank/DDBJ databases">
        <authorList>
            <person name="Gilroy R."/>
        </authorList>
    </citation>
    <scope>NUCLEOTIDE SEQUENCE</scope>
    <source>
        <strain evidence="8">CHK158-818</strain>
    </source>
</reference>
<feature type="transmembrane region" description="Helical" evidence="6">
    <location>
        <begin position="305"/>
        <end position="323"/>
    </location>
</feature>
<dbReference type="AlphaFoldDB" id="A0A9D1M8N0"/>
<evidence type="ECO:0000256" key="6">
    <source>
        <dbReference type="SAM" id="Phobius"/>
    </source>
</evidence>
<dbReference type="GO" id="GO:0140359">
    <property type="term" value="F:ABC-type transporter activity"/>
    <property type="evidence" value="ECO:0007669"/>
    <property type="project" value="InterPro"/>
</dbReference>
<accession>A0A9D1M8N0</accession>
<evidence type="ECO:0000256" key="4">
    <source>
        <dbReference type="ARBA" id="ARBA00022989"/>
    </source>
</evidence>
<evidence type="ECO:0000256" key="5">
    <source>
        <dbReference type="ARBA" id="ARBA00023136"/>
    </source>
</evidence>
<evidence type="ECO:0000259" key="7">
    <source>
        <dbReference type="Pfam" id="PF12698"/>
    </source>
</evidence>
<dbReference type="Pfam" id="PF12698">
    <property type="entry name" value="ABC2_membrane_3"/>
    <property type="match status" value="1"/>
</dbReference>
<dbReference type="Gene3D" id="3.40.1710.10">
    <property type="entry name" value="abc type-2 transporter like domain"/>
    <property type="match status" value="1"/>
</dbReference>
<feature type="transmembrane region" description="Helical" evidence="6">
    <location>
        <begin position="27"/>
        <end position="47"/>
    </location>
</feature>
<proteinExistence type="predicted"/>
<protein>
    <submittedName>
        <fullName evidence="8">ABC transporter permease</fullName>
    </submittedName>
</protein>
<evidence type="ECO:0000313" key="8">
    <source>
        <dbReference type="EMBL" id="HIU55855.1"/>
    </source>
</evidence>
<dbReference type="Proteomes" id="UP000824112">
    <property type="component" value="Unassembled WGS sequence"/>
</dbReference>
<sequence>MAEQGSLKKGFVAVVKREMRRWVSRPLYILCIVFLPLFGYLFFLTLMDEGLPRRLPAGVVDLDRTPTSRNFIRQLNSFSETHIVLAANSYTEARKAVQAGEIYGFVVIPEDFEAKVLSGRRPELTFYTNNIYFIPGALLFKDFKTMSVLASGAVVQQTMLAKGAYEYQMSPQLQPIVTDMHSLGNPWISYAIYLCNSFLPGMLQLMVLLVTVFSIGSEIKHQTSREWLRTGQGSITVALSGKLMPQTVLFTIMGLFCQTLLYGYWHFPLNNHFWHMALAMLLLVVASQSYAVIMMSFAPSLRIGLSIAGLFGIISFSITGFSFPAPAMYTPFQILSNIFPLRHYFLIYADQALNGIPLYYSRVQYLALLLFAIASVPLLPRLKRALIKQVYVP</sequence>